<dbReference type="AlphaFoldDB" id="A0A8F5ZFI2"/>
<reference evidence="1 2" key="1">
    <citation type="submission" date="2021-06" db="EMBL/GenBank/DDBJ databases">
        <title>Complete genome sequence of the secondary alcohol utilizing methanogen Methanospirillum hungatei strain GP1.</title>
        <authorList>
            <person name="Day L.A."/>
            <person name="Costa K.C."/>
        </authorList>
    </citation>
    <scope>NUCLEOTIDE SEQUENCE [LARGE SCALE GENOMIC DNA]</scope>
    <source>
        <strain evidence="1 2">GP1</strain>
    </source>
</reference>
<dbReference type="EMBL" id="CP077107">
    <property type="protein sequence ID" value="QXO95545.1"/>
    <property type="molecule type" value="Genomic_DNA"/>
</dbReference>
<evidence type="ECO:0000313" key="2">
    <source>
        <dbReference type="Proteomes" id="UP000694228"/>
    </source>
</evidence>
<dbReference type="OrthoDB" id="30861at2157"/>
<dbReference type="Proteomes" id="UP000694228">
    <property type="component" value="Chromosome"/>
</dbReference>
<gene>
    <name evidence="1" type="ORF">KSK55_03860</name>
</gene>
<organism evidence="1 2">
    <name type="scientific">Methanospirillum hungatei</name>
    <dbReference type="NCBI Taxonomy" id="2203"/>
    <lineage>
        <taxon>Archaea</taxon>
        <taxon>Methanobacteriati</taxon>
        <taxon>Methanobacteriota</taxon>
        <taxon>Stenosarchaea group</taxon>
        <taxon>Methanomicrobia</taxon>
        <taxon>Methanomicrobiales</taxon>
        <taxon>Methanospirillaceae</taxon>
        <taxon>Methanospirillum</taxon>
    </lineage>
</organism>
<protein>
    <submittedName>
        <fullName evidence="1">Uncharacterized protein</fullName>
    </submittedName>
</protein>
<evidence type="ECO:0000313" key="1">
    <source>
        <dbReference type="EMBL" id="QXO95545.1"/>
    </source>
</evidence>
<proteinExistence type="predicted"/>
<name>A0A8F5ZFI2_METHU</name>
<accession>A0A8F5ZFI2</accession>
<sequence>MTYKISVSAAYDGKDLIPDQPIELKAGKKYHLIIEDIPPDTTQKEGIPDNSYGCETSELSEQILARDWLTPEEAEAWDYL</sequence>